<proteinExistence type="predicted"/>
<accession>A0AAN7B1M2</accession>
<name>A0AAN7B1M2_9PEZI</name>
<organism evidence="1 2">
    <name type="scientific">Rhypophila decipiens</name>
    <dbReference type="NCBI Taxonomy" id="261697"/>
    <lineage>
        <taxon>Eukaryota</taxon>
        <taxon>Fungi</taxon>
        <taxon>Dikarya</taxon>
        <taxon>Ascomycota</taxon>
        <taxon>Pezizomycotina</taxon>
        <taxon>Sordariomycetes</taxon>
        <taxon>Sordariomycetidae</taxon>
        <taxon>Sordariales</taxon>
        <taxon>Naviculisporaceae</taxon>
        <taxon>Rhypophila</taxon>
    </lineage>
</organism>
<protein>
    <submittedName>
        <fullName evidence="1">Uncharacterized protein</fullName>
    </submittedName>
</protein>
<comment type="caution">
    <text evidence="1">The sequence shown here is derived from an EMBL/GenBank/DDBJ whole genome shotgun (WGS) entry which is preliminary data.</text>
</comment>
<gene>
    <name evidence="1" type="ORF">QBC37DRAFT_54605</name>
</gene>
<reference evidence="1" key="1">
    <citation type="journal article" date="2023" name="Mol. Phylogenet. Evol.">
        <title>Genome-scale phylogeny and comparative genomics of the fungal order Sordariales.</title>
        <authorList>
            <person name="Hensen N."/>
            <person name="Bonometti L."/>
            <person name="Westerberg I."/>
            <person name="Brannstrom I.O."/>
            <person name="Guillou S."/>
            <person name="Cros-Aarteil S."/>
            <person name="Calhoun S."/>
            <person name="Haridas S."/>
            <person name="Kuo A."/>
            <person name="Mondo S."/>
            <person name="Pangilinan J."/>
            <person name="Riley R."/>
            <person name="LaButti K."/>
            <person name="Andreopoulos B."/>
            <person name="Lipzen A."/>
            <person name="Chen C."/>
            <person name="Yan M."/>
            <person name="Daum C."/>
            <person name="Ng V."/>
            <person name="Clum A."/>
            <person name="Steindorff A."/>
            <person name="Ohm R.A."/>
            <person name="Martin F."/>
            <person name="Silar P."/>
            <person name="Natvig D.O."/>
            <person name="Lalanne C."/>
            <person name="Gautier V."/>
            <person name="Ament-Velasquez S.L."/>
            <person name="Kruys A."/>
            <person name="Hutchinson M.I."/>
            <person name="Powell A.J."/>
            <person name="Barry K."/>
            <person name="Miller A.N."/>
            <person name="Grigoriev I.V."/>
            <person name="Debuchy R."/>
            <person name="Gladieux P."/>
            <person name="Hiltunen Thoren M."/>
            <person name="Johannesson H."/>
        </authorList>
    </citation>
    <scope>NUCLEOTIDE SEQUENCE</scope>
    <source>
        <strain evidence="1">PSN293</strain>
    </source>
</reference>
<dbReference type="AlphaFoldDB" id="A0AAN7B1M2"/>
<evidence type="ECO:0000313" key="1">
    <source>
        <dbReference type="EMBL" id="KAK4209391.1"/>
    </source>
</evidence>
<evidence type="ECO:0000313" key="2">
    <source>
        <dbReference type="Proteomes" id="UP001301769"/>
    </source>
</evidence>
<keyword evidence="2" id="KW-1185">Reference proteome</keyword>
<sequence>MFRHNIGGMRNLLGQDVRTDNMILVDDTPLPINLGSGFIVFLNDNKLPNGRVNPLPTLTLEERALMTQPYREWAPAPYNETRIRSESATNLFMFSTTGLEDLFDFEALFRGTRGGGQVGPSAIDYELHFNKQRAWGGLPPISDRRWKEKGLNQLDTSFPPTKFVKAIDHLEKTNVFLFFNISEVQSKMRKAYNKLYDILTHFDTVLTAHYTRQGLGTPPPTGTRGKAADLWAEFFFSQVEYMTTSTHQWYLDHANAMHAQFIEELRTAPPRTRPPPPTGNPVDHVLRKLDTLMQHRRKAEYSFLIPLTGFKNTLPHWRHVSSPPMVNWTEHISAGGRLPIPAGSGTYPQDPIQREAIMINRHQYLLTELVKASNPEARIDNGRLEGGGDTGVLLHQQIWQALDQAASELRGTPLIPTPITEELWITNLRCRLAHPEPTPQYTRWGWIAYRLDYSHSDEEWTTFLERFTTDTDKWSIEGNVLGSESVKSFMEITWLDGREFNLAENDMAAARAHFKSLKESKSPLVDRFLLAPAFLVADKNAVSSYLDPPVLPGQDYIDTADLLPHIVVVQDKFDASRAANDRDAPGYEGFVHVAGSLLMEDVFPGLFMTMYQMKDMWNIAASHPTGLYLGVWGEYQNKFWGSFNQMQLRLWKAAENYGAGRGQDGSRR</sequence>
<dbReference type="Proteomes" id="UP001301769">
    <property type="component" value="Unassembled WGS sequence"/>
</dbReference>
<reference evidence="1" key="2">
    <citation type="submission" date="2023-05" db="EMBL/GenBank/DDBJ databases">
        <authorList>
            <consortium name="Lawrence Berkeley National Laboratory"/>
            <person name="Steindorff A."/>
            <person name="Hensen N."/>
            <person name="Bonometti L."/>
            <person name="Westerberg I."/>
            <person name="Brannstrom I.O."/>
            <person name="Guillou S."/>
            <person name="Cros-Aarteil S."/>
            <person name="Calhoun S."/>
            <person name="Haridas S."/>
            <person name="Kuo A."/>
            <person name="Mondo S."/>
            <person name="Pangilinan J."/>
            <person name="Riley R."/>
            <person name="Labutti K."/>
            <person name="Andreopoulos B."/>
            <person name="Lipzen A."/>
            <person name="Chen C."/>
            <person name="Yanf M."/>
            <person name="Daum C."/>
            <person name="Ng V."/>
            <person name="Clum A."/>
            <person name="Ohm R."/>
            <person name="Martin F."/>
            <person name="Silar P."/>
            <person name="Natvig D."/>
            <person name="Lalanne C."/>
            <person name="Gautier V."/>
            <person name="Ament-Velasquez S.L."/>
            <person name="Kruys A."/>
            <person name="Hutchinson M.I."/>
            <person name="Powell A.J."/>
            <person name="Barry K."/>
            <person name="Miller A.N."/>
            <person name="Grigoriev I.V."/>
            <person name="Debuchy R."/>
            <person name="Gladieux P."/>
            <person name="Thoren M.H."/>
            <person name="Johannesson H."/>
        </authorList>
    </citation>
    <scope>NUCLEOTIDE SEQUENCE</scope>
    <source>
        <strain evidence="1">PSN293</strain>
    </source>
</reference>
<dbReference type="EMBL" id="MU858207">
    <property type="protein sequence ID" value="KAK4209391.1"/>
    <property type="molecule type" value="Genomic_DNA"/>
</dbReference>